<dbReference type="SUPFAM" id="SSF52540">
    <property type="entry name" value="P-loop containing nucleoside triphosphate hydrolases"/>
    <property type="match status" value="1"/>
</dbReference>
<dbReference type="Pfam" id="PF06564">
    <property type="entry name" value="CBP_BcsQ"/>
    <property type="match status" value="1"/>
</dbReference>
<accession>A0AA43ZA33</accession>
<dbReference type="EMBL" id="JAAPAP010000021">
    <property type="protein sequence ID" value="NHN79470.1"/>
    <property type="molecule type" value="Genomic_DNA"/>
</dbReference>
<comment type="caution">
    <text evidence="1">The sequence shown here is derived from an EMBL/GenBank/DDBJ whole genome shotgun (WGS) entry which is preliminary data.</text>
</comment>
<dbReference type="Proteomes" id="UP000736384">
    <property type="component" value="Unassembled WGS sequence"/>
</dbReference>
<dbReference type="InterPro" id="IPR017746">
    <property type="entry name" value="Cellulose_synthase_operon_BcsQ"/>
</dbReference>
<protein>
    <submittedName>
        <fullName evidence="1">Cellulose synthase operon protein YhjQ</fullName>
    </submittedName>
</protein>
<evidence type="ECO:0000313" key="1">
    <source>
        <dbReference type="EMBL" id="NHN79470.1"/>
    </source>
</evidence>
<dbReference type="AlphaFoldDB" id="A0AA43ZA33"/>
<organism evidence="1 2">
    <name type="scientific">Azotobacter chroococcum</name>
    <dbReference type="NCBI Taxonomy" id="353"/>
    <lineage>
        <taxon>Bacteria</taxon>
        <taxon>Pseudomonadati</taxon>
        <taxon>Pseudomonadota</taxon>
        <taxon>Gammaproteobacteria</taxon>
        <taxon>Pseudomonadales</taxon>
        <taxon>Pseudomonadaceae</taxon>
        <taxon>Azotobacter</taxon>
    </lineage>
</organism>
<dbReference type="NCBIfam" id="TIGR03371">
    <property type="entry name" value="cellulose_yhjQ"/>
    <property type="match status" value="1"/>
</dbReference>
<name>A0AA43ZA33_9GAMM</name>
<dbReference type="Gene3D" id="3.40.50.300">
    <property type="entry name" value="P-loop containing nucleotide triphosphate hydrolases"/>
    <property type="match status" value="1"/>
</dbReference>
<dbReference type="InterPro" id="IPR027417">
    <property type="entry name" value="P-loop_NTPase"/>
</dbReference>
<evidence type="ECO:0000313" key="2">
    <source>
        <dbReference type="Proteomes" id="UP000736384"/>
    </source>
</evidence>
<sequence length="272" mass="29677">MSAPATSLTLRGVRGGVGVSSSLAALAYALQGLGERVLLVDMCPENLLRLHFNLPLVEKDGWARATLDGHPWSASAWCLGNHMHLLPYGCLTVQEQAQMEAYLRREPELWARRQTSLASHFDWILFDLPQRLPGHCLLGACDLPILLLEADVACHVLLQQQSMVEGLLLVNRFDSASKLQRDLLLVWQQTLSSRLLPQIMHLDTAMPEALAHKQPVGHYAPDSLVALDAASLATWLLTRRAPLAGERAVSTGSAEQRVTLHAKASVEPAAGG</sequence>
<dbReference type="RefSeq" id="WP_131339744.1">
    <property type="nucleotide sequence ID" value="NZ_JAAPAP010000021.1"/>
</dbReference>
<proteinExistence type="predicted"/>
<reference evidence="1" key="1">
    <citation type="submission" date="2020-03" db="EMBL/GenBank/DDBJ databases">
        <title>Genome assembly of Azotobacter chroococcum W5.</title>
        <authorList>
            <person name="Kannepalli A."/>
        </authorList>
    </citation>
    <scope>NUCLEOTIDE SEQUENCE</scope>
    <source>
        <strain evidence="1">W5</strain>
    </source>
</reference>
<gene>
    <name evidence="1" type="primary">yhjQ</name>
    <name evidence="1" type="ORF">HA520_19670</name>
</gene>